<dbReference type="Proteomes" id="UP000050874">
    <property type="component" value="Unassembled WGS sequence"/>
</dbReference>
<proteinExistence type="predicted"/>
<accession>A0A0R2PRH2</accession>
<evidence type="ECO:0000313" key="1">
    <source>
        <dbReference type="EMBL" id="KRO40712.1"/>
    </source>
</evidence>
<organism evidence="1 2">
    <name type="scientific">SAR86 cluster bacterium BACL1 MAG-120920-bin57</name>
    <dbReference type="NCBI Taxonomy" id="1655571"/>
    <lineage>
        <taxon>Bacteria</taxon>
        <taxon>Pseudomonadati</taxon>
        <taxon>Pseudomonadota</taxon>
        <taxon>Gammaproteobacteria</taxon>
        <taxon>SAR86 cluster</taxon>
    </lineage>
</organism>
<dbReference type="EMBL" id="LIAV01000071">
    <property type="protein sequence ID" value="KRO40712.1"/>
    <property type="molecule type" value="Genomic_DNA"/>
</dbReference>
<name>A0A0R2PRH2_9GAMM</name>
<gene>
    <name evidence="1" type="ORF">ABR63_03715</name>
</gene>
<protein>
    <submittedName>
        <fullName evidence="1">Uncharacterized protein</fullName>
    </submittedName>
</protein>
<comment type="caution">
    <text evidence="1">The sequence shown here is derived from an EMBL/GenBank/DDBJ whole genome shotgun (WGS) entry which is preliminary data.</text>
</comment>
<sequence length="87" mass="9836">MSNYLELTQLPDGTIVLRRSDDHEHPIVKIEFSGESKEFLNGEELSVAKEMIRAGIESVSVSGNAIDFDDFFDSKQKSLRKKPITLH</sequence>
<dbReference type="AlphaFoldDB" id="A0A0R2PRH2"/>
<evidence type="ECO:0000313" key="2">
    <source>
        <dbReference type="Proteomes" id="UP000050874"/>
    </source>
</evidence>
<reference evidence="2" key="1">
    <citation type="submission" date="2015-10" db="EMBL/GenBank/DDBJ databases">
        <title>Metagenome-Assembled Genomes uncover a global brackish microbiome.</title>
        <authorList>
            <person name="Hugerth L.W."/>
            <person name="Larsson J."/>
            <person name="Alneberg J."/>
            <person name="Lindh M.V."/>
            <person name="Legrand C."/>
            <person name="Pinhassi J."/>
            <person name="Andersson A."/>
        </authorList>
    </citation>
    <scope>NUCLEOTIDE SEQUENCE [LARGE SCALE GENOMIC DNA]</scope>
</reference>